<sequence>MPNYRTAEEALSIIKSGDRVFVQGSAGTPQYLVKKLAERAPELRNVEIVSISTYGEMPLAEEQYKDSFFINSLFVSANVREAVNSGRGDYVPVFLSEIPHLFRSGILPIDVAIVHVSPPDKHGFCSLGVSVDIAREAVLSAKHVIAQVNPQMPRTHGDGLIQANRFDVLVEVDEAIPEVDYSLRMTEKEKTIGRYIAEMIEDGATLQMGIGGIPDAVLSCLGSHKELGIHTEMFSNGVMPLVEQGVITNEHKYRHPGRIATGFIVGNRKLYDFIDDNPLILMQRTDYVNDVRIISSNPKVTAINSAIEIDLTGQIVADTIGTMQFSGIGGQMDFMRGAALSEGGKPIIALPSTTNKGISRITPFINEGAAVTTTRAHVHYVVTEYGVAYLYGKNLRQRATALINIAHPDHRERLEAEAYKRFKHA</sequence>
<dbReference type="InterPro" id="IPR046433">
    <property type="entry name" value="ActCoA_hydro"/>
</dbReference>
<dbReference type="Gene3D" id="3.40.1080.10">
    <property type="entry name" value="Glutaconate Coenzyme A-transferase"/>
    <property type="match status" value="1"/>
</dbReference>
<evidence type="ECO:0000313" key="6">
    <source>
        <dbReference type="Proteomes" id="UP001596161"/>
    </source>
</evidence>
<comment type="similarity">
    <text evidence="1">Belongs to the acetyl-CoA hydrolase/transferase family.</text>
</comment>
<reference evidence="6" key="1">
    <citation type="journal article" date="2019" name="Int. J. Syst. Evol. Microbiol.">
        <title>The Global Catalogue of Microorganisms (GCM) 10K type strain sequencing project: providing services to taxonomists for standard genome sequencing and annotation.</title>
        <authorList>
            <consortium name="The Broad Institute Genomics Platform"/>
            <consortium name="The Broad Institute Genome Sequencing Center for Infectious Disease"/>
            <person name="Wu L."/>
            <person name="Ma J."/>
        </authorList>
    </citation>
    <scope>NUCLEOTIDE SEQUENCE [LARGE SCALE GENOMIC DNA]</scope>
    <source>
        <strain evidence="6">KACC 12602</strain>
    </source>
</reference>
<evidence type="ECO:0000256" key="2">
    <source>
        <dbReference type="ARBA" id="ARBA00022679"/>
    </source>
</evidence>
<dbReference type="Pfam" id="PF02550">
    <property type="entry name" value="AcetylCoA_hydro"/>
    <property type="match status" value="1"/>
</dbReference>
<evidence type="ECO:0000256" key="1">
    <source>
        <dbReference type="ARBA" id="ARBA00009632"/>
    </source>
</evidence>
<organism evidence="5 6">
    <name type="scientific">Adhaeribacter terreus</name>
    <dbReference type="NCBI Taxonomy" id="529703"/>
    <lineage>
        <taxon>Bacteria</taxon>
        <taxon>Pseudomonadati</taxon>
        <taxon>Bacteroidota</taxon>
        <taxon>Cytophagia</taxon>
        <taxon>Cytophagales</taxon>
        <taxon>Hymenobacteraceae</taxon>
        <taxon>Adhaeribacter</taxon>
    </lineage>
</organism>
<keyword evidence="6" id="KW-1185">Reference proteome</keyword>
<dbReference type="GO" id="GO:0016787">
    <property type="term" value="F:hydrolase activity"/>
    <property type="evidence" value="ECO:0007669"/>
    <property type="project" value="UniProtKB-KW"/>
</dbReference>
<dbReference type="InterPro" id="IPR038460">
    <property type="entry name" value="AcetylCoA_hyd_C_sf"/>
</dbReference>
<dbReference type="Pfam" id="PF13336">
    <property type="entry name" value="AcetylCoA_hyd_C"/>
    <property type="match status" value="1"/>
</dbReference>
<evidence type="ECO:0000259" key="3">
    <source>
        <dbReference type="Pfam" id="PF02550"/>
    </source>
</evidence>
<dbReference type="InterPro" id="IPR026888">
    <property type="entry name" value="AcetylCoA_hyd_C"/>
</dbReference>
<dbReference type="RefSeq" id="WP_378017263.1">
    <property type="nucleotide sequence ID" value="NZ_JBHSKT010000005.1"/>
</dbReference>
<accession>A0ABW0E933</accession>
<feature type="domain" description="Acetyl-CoA hydrolase/transferase C-terminal" evidence="4">
    <location>
        <begin position="266"/>
        <end position="418"/>
    </location>
</feature>
<evidence type="ECO:0000313" key="5">
    <source>
        <dbReference type="EMBL" id="MFC5270893.1"/>
    </source>
</evidence>
<protein>
    <submittedName>
        <fullName evidence="5">Acetyl-CoA hydrolase/transferase family protein</fullName>
    </submittedName>
</protein>
<feature type="domain" description="Acetyl-CoA hydrolase/transferase N-terminal" evidence="3">
    <location>
        <begin position="7"/>
        <end position="176"/>
    </location>
</feature>
<dbReference type="SUPFAM" id="SSF100950">
    <property type="entry name" value="NagB/RpiA/CoA transferase-like"/>
    <property type="match status" value="2"/>
</dbReference>
<proteinExistence type="inferred from homology"/>
<dbReference type="PANTHER" id="PTHR21432:SF20">
    <property type="entry name" value="ACETYL-COA HYDROLASE"/>
    <property type="match status" value="1"/>
</dbReference>
<dbReference type="Gene3D" id="3.40.1080.20">
    <property type="entry name" value="Acetyl-CoA hydrolase/transferase C-terminal domain"/>
    <property type="match status" value="1"/>
</dbReference>
<evidence type="ECO:0000259" key="4">
    <source>
        <dbReference type="Pfam" id="PF13336"/>
    </source>
</evidence>
<keyword evidence="5" id="KW-0378">Hydrolase</keyword>
<name>A0ABW0E933_9BACT</name>
<dbReference type="InterPro" id="IPR003702">
    <property type="entry name" value="ActCoA_hydro_N"/>
</dbReference>
<dbReference type="Gene3D" id="3.30.750.70">
    <property type="entry name" value="4-hydroxybutyrate coenzyme like domains"/>
    <property type="match status" value="1"/>
</dbReference>
<comment type="caution">
    <text evidence="5">The sequence shown here is derived from an EMBL/GenBank/DDBJ whole genome shotgun (WGS) entry which is preliminary data.</text>
</comment>
<dbReference type="Proteomes" id="UP001596161">
    <property type="component" value="Unassembled WGS sequence"/>
</dbReference>
<dbReference type="EMBL" id="JBHSKT010000005">
    <property type="protein sequence ID" value="MFC5270893.1"/>
    <property type="molecule type" value="Genomic_DNA"/>
</dbReference>
<gene>
    <name evidence="5" type="ORF">ACFPIB_09745</name>
</gene>
<keyword evidence="2" id="KW-0808">Transferase</keyword>
<dbReference type="InterPro" id="IPR037171">
    <property type="entry name" value="NagB/RpiA_transferase-like"/>
</dbReference>
<dbReference type="PANTHER" id="PTHR21432">
    <property type="entry name" value="ACETYL-COA HYDROLASE-RELATED"/>
    <property type="match status" value="1"/>
</dbReference>